<feature type="region of interest" description="Disordered" evidence="2">
    <location>
        <begin position="1"/>
        <end position="25"/>
    </location>
</feature>
<name>A0A6A6CNP5_ZASCE</name>
<dbReference type="Gene3D" id="3.50.50.60">
    <property type="entry name" value="FAD/NAD(P)-binding domain"/>
    <property type="match status" value="2"/>
</dbReference>
<evidence type="ECO:0000256" key="1">
    <source>
        <dbReference type="ARBA" id="ARBA00010139"/>
    </source>
</evidence>
<evidence type="ECO:0000256" key="2">
    <source>
        <dbReference type="SAM" id="MobiDB-lite"/>
    </source>
</evidence>
<feature type="compositionally biased region" description="Basic and acidic residues" evidence="2">
    <location>
        <begin position="13"/>
        <end position="23"/>
    </location>
</feature>
<dbReference type="Proteomes" id="UP000799537">
    <property type="component" value="Unassembled WGS sequence"/>
</dbReference>
<dbReference type="PANTHER" id="PTHR42877:SF1">
    <property type="entry name" value="FAD-BINDING MONOOXYGENASE STCW"/>
    <property type="match status" value="1"/>
</dbReference>
<dbReference type="InterPro" id="IPR051209">
    <property type="entry name" value="FAD-bind_Monooxygenase_sf"/>
</dbReference>
<keyword evidence="4" id="KW-1185">Reference proteome</keyword>
<dbReference type="GO" id="GO:0050661">
    <property type="term" value="F:NADP binding"/>
    <property type="evidence" value="ECO:0007669"/>
    <property type="project" value="InterPro"/>
</dbReference>
<dbReference type="AlphaFoldDB" id="A0A6A6CNP5"/>
<dbReference type="GO" id="GO:0004499">
    <property type="term" value="F:N,N-dimethylaniline monooxygenase activity"/>
    <property type="evidence" value="ECO:0007669"/>
    <property type="project" value="InterPro"/>
</dbReference>
<protein>
    <submittedName>
        <fullName evidence="3">Uncharacterized protein</fullName>
    </submittedName>
</protein>
<dbReference type="SUPFAM" id="SSF51905">
    <property type="entry name" value="FAD/NAD(P)-binding domain"/>
    <property type="match status" value="1"/>
</dbReference>
<organism evidence="3 4">
    <name type="scientific">Zasmidium cellare ATCC 36951</name>
    <dbReference type="NCBI Taxonomy" id="1080233"/>
    <lineage>
        <taxon>Eukaryota</taxon>
        <taxon>Fungi</taxon>
        <taxon>Dikarya</taxon>
        <taxon>Ascomycota</taxon>
        <taxon>Pezizomycotina</taxon>
        <taxon>Dothideomycetes</taxon>
        <taxon>Dothideomycetidae</taxon>
        <taxon>Mycosphaerellales</taxon>
        <taxon>Mycosphaerellaceae</taxon>
        <taxon>Zasmidium</taxon>
    </lineage>
</organism>
<comment type="similarity">
    <text evidence="1">Belongs to the FAD-binding monooxygenase family.</text>
</comment>
<proteinExistence type="inferred from homology"/>
<dbReference type="RefSeq" id="XP_033669633.1">
    <property type="nucleotide sequence ID" value="XM_033805537.1"/>
</dbReference>
<dbReference type="GO" id="GO:0050660">
    <property type="term" value="F:flavin adenine dinucleotide binding"/>
    <property type="evidence" value="ECO:0007669"/>
    <property type="project" value="InterPro"/>
</dbReference>
<feature type="compositionally biased region" description="Polar residues" evidence="2">
    <location>
        <begin position="1"/>
        <end position="11"/>
    </location>
</feature>
<dbReference type="Pfam" id="PF13450">
    <property type="entry name" value="NAD_binding_8"/>
    <property type="match status" value="1"/>
</dbReference>
<dbReference type="PANTHER" id="PTHR42877">
    <property type="entry name" value="L-ORNITHINE N(5)-MONOOXYGENASE-RELATED"/>
    <property type="match status" value="1"/>
</dbReference>
<dbReference type="OrthoDB" id="74360at2759"/>
<accession>A0A6A6CNP5</accession>
<dbReference type="InterPro" id="IPR036188">
    <property type="entry name" value="FAD/NAD-bd_sf"/>
</dbReference>
<gene>
    <name evidence="3" type="ORF">M409DRAFT_20762</name>
</gene>
<evidence type="ECO:0000313" key="4">
    <source>
        <dbReference type="Proteomes" id="UP000799537"/>
    </source>
</evidence>
<evidence type="ECO:0000313" key="3">
    <source>
        <dbReference type="EMBL" id="KAF2168744.1"/>
    </source>
</evidence>
<dbReference type="EMBL" id="ML993589">
    <property type="protein sequence ID" value="KAF2168744.1"/>
    <property type="molecule type" value="Genomic_DNA"/>
</dbReference>
<dbReference type="GeneID" id="54558809"/>
<reference evidence="3" key="1">
    <citation type="journal article" date="2020" name="Stud. Mycol.">
        <title>101 Dothideomycetes genomes: a test case for predicting lifestyles and emergence of pathogens.</title>
        <authorList>
            <person name="Haridas S."/>
            <person name="Albert R."/>
            <person name="Binder M."/>
            <person name="Bloem J."/>
            <person name="Labutti K."/>
            <person name="Salamov A."/>
            <person name="Andreopoulos B."/>
            <person name="Baker S."/>
            <person name="Barry K."/>
            <person name="Bills G."/>
            <person name="Bluhm B."/>
            <person name="Cannon C."/>
            <person name="Castanera R."/>
            <person name="Culley D."/>
            <person name="Daum C."/>
            <person name="Ezra D."/>
            <person name="Gonzalez J."/>
            <person name="Henrissat B."/>
            <person name="Kuo A."/>
            <person name="Liang C."/>
            <person name="Lipzen A."/>
            <person name="Lutzoni F."/>
            <person name="Magnuson J."/>
            <person name="Mondo S."/>
            <person name="Nolan M."/>
            <person name="Ohm R."/>
            <person name="Pangilinan J."/>
            <person name="Park H.-J."/>
            <person name="Ramirez L."/>
            <person name="Alfaro M."/>
            <person name="Sun H."/>
            <person name="Tritt A."/>
            <person name="Yoshinaga Y."/>
            <person name="Zwiers L.-H."/>
            <person name="Turgeon B."/>
            <person name="Goodwin S."/>
            <person name="Spatafora J."/>
            <person name="Crous P."/>
            <person name="Grigoriev I."/>
        </authorList>
    </citation>
    <scope>NUCLEOTIDE SEQUENCE</scope>
    <source>
        <strain evidence="3">ATCC 36951</strain>
    </source>
</reference>
<sequence>MVFDNKATSGEANGEHIPDDEPGGKYGYRLGHSEGSYTIPDRVLNKVDDRKVRVLTIGAGVSGILMAYLIQRDCTNVEHVIYEKNGDIGGTWLENRYPGYRKPLPFALNADWPKYLSPSDDIFRYLARVVDCFELRRFMSFNTSVRSCEWNENDGQWHVKLKNVETGEEFSDSCHVLIGANGLLNSWKYPEEVENLHDFKGRLVHTARWPDEYGPEQWSQERVAVLGSGASAIQVVPAMQTTGVKHMDVFVRTPVWFAELAGHSGQNHEYPEEQRQKLRDDTNELLVTARSIEGGLNGIMGIKAMMKHSAESRAVRDYFKKRMGEHLQNQEIFEQLLPNFSVGCRRLTPGDPFMKAVQAENVKLHKGAVTRIERNKVIGTNGDECEVDTLICATGFDVSYVPRYLMKGRNGVTLQEKWKTIPEGYMGLAVPDMPNYYIFQGPTFPVSNGSVMGPLQAVGAYIVQIIQKMQKERIHSFSPKQEVADAFNSHTQVWIAGSTWSDPNCRSWYKNNETGRVNAVWPGSSLHYCEMIETPRYEDYDIKYENSANMFAFMGLGFTRNQVAENGDLAPYMNDAVLEKKFYSFELSPDEEERIKNRKYNVHDGPDRIRLHANVTNGVNGAH</sequence>